<reference evidence="10" key="1">
    <citation type="submission" date="2023-05" db="EMBL/GenBank/DDBJ databases">
        <title>Anaerotaeda fermentans gen. nov., sp. nov., a novel anaerobic planctomycete of the new family within the order Sedimentisphaerales isolated from Taman Peninsula, Russia.</title>
        <authorList>
            <person name="Khomyakova M.A."/>
            <person name="Merkel A.Y."/>
            <person name="Slobodkin A.I."/>
        </authorList>
    </citation>
    <scope>NUCLEOTIDE SEQUENCE</scope>
    <source>
        <strain evidence="10">M17dextr</strain>
    </source>
</reference>
<feature type="domain" description="Indole-3-glycerol phosphate synthase" evidence="9">
    <location>
        <begin position="5"/>
        <end position="265"/>
    </location>
</feature>
<dbReference type="CDD" id="cd00331">
    <property type="entry name" value="IGPS"/>
    <property type="match status" value="1"/>
</dbReference>
<sequence>MANILDQIVADKRREVRDRQTQVSLDQLKARIVGLPRCRNFYKAVTKPNRRGLNVIAEVKKASPSAGLIRADFDPVAIARTYERCGADAISVLTDEKYFQGKLEYVEQVKQAVEVPVLRKDFIVDLWQVYESRAAGADAILLIADALPPGELMDLMIAATELTLTVLVEVHQADALLSVRSLIGFPEHGYSVLGINNRDLTTMTVDLNTTSRLKGMLDDDVPVVAESGVRTRGDVERLIGVGVRAVLIGQTLCEHSDIAEKFAELFG</sequence>
<comment type="caution">
    <text evidence="10">The sequence shown here is derived from an EMBL/GenBank/DDBJ whole genome shotgun (WGS) entry which is preliminary data.</text>
</comment>
<evidence type="ECO:0000259" key="9">
    <source>
        <dbReference type="Pfam" id="PF00218"/>
    </source>
</evidence>
<evidence type="ECO:0000256" key="1">
    <source>
        <dbReference type="ARBA" id="ARBA00001633"/>
    </source>
</evidence>
<dbReference type="HAMAP" id="MF_00134_B">
    <property type="entry name" value="IGPS_B"/>
    <property type="match status" value="1"/>
</dbReference>
<dbReference type="InterPro" id="IPR013785">
    <property type="entry name" value="Aldolase_TIM"/>
</dbReference>
<keyword evidence="5 8" id="KW-0822">Tryptophan biosynthesis</keyword>
<dbReference type="InterPro" id="IPR011060">
    <property type="entry name" value="RibuloseP-bd_barrel"/>
</dbReference>
<dbReference type="PROSITE" id="PS00614">
    <property type="entry name" value="IGPS"/>
    <property type="match status" value="1"/>
</dbReference>
<dbReference type="GO" id="GO:0000162">
    <property type="term" value="P:L-tryptophan biosynthetic process"/>
    <property type="evidence" value="ECO:0007669"/>
    <property type="project" value="UniProtKB-UniRule"/>
</dbReference>
<evidence type="ECO:0000313" key="11">
    <source>
        <dbReference type="Proteomes" id="UP001431776"/>
    </source>
</evidence>
<dbReference type="GO" id="GO:0004640">
    <property type="term" value="F:phosphoribosylanthranilate isomerase activity"/>
    <property type="evidence" value="ECO:0007669"/>
    <property type="project" value="TreeGrafter"/>
</dbReference>
<evidence type="ECO:0000256" key="8">
    <source>
        <dbReference type="HAMAP-Rule" id="MF_00134"/>
    </source>
</evidence>
<keyword evidence="3 8" id="KW-0028">Amino-acid biosynthesis</keyword>
<evidence type="ECO:0000256" key="7">
    <source>
        <dbReference type="ARBA" id="ARBA00023239"/>
    </source>
</evidence>
<evidence type="ECO:0000256" key="4">
    <source>
        <dbReference type="ARBA" id="ARBA00022793"/>
    </source>
</evidence>
<evidence type="ECO:0000256" key="5">
    <source>
        <dbReference type="ARBA" id="ARBA00022822"/>
    </source>
</evidence>
<dbReference type="EC" id="4.1.1.48" evidence="8"/>
<comment type="similarity">
    <text evidence="8">Belongs to the TrpC family.</text>
</comment>
<keyword evidence="4 8" id="KW-0210">Decarboxylase</keyword>
<dbReference type="GO" id="GO:0004425">
    <property type="term" value="F:indole-3-glycerol-phosphate synthase activity"/>
    <property type="evidence" value="ECO:0007669"/>
    <property type="project" value="UniProtKB-UniRule"/>
</dbReference>
<protein>
    <recommendedName>
        <fullName evidence="8">Indole-3-glycerol phosphate synthase</fullName>
        <shortName evidence="8">IGPS</shortName>
        <ecNumber evidence="8">4.1.1.48</ecNumber>
    </recommendedName>
</protein>
<evidence type="ECO:0000256" key="6">
    <source>
        <dbReference type="ARBA" id="ARBA00023141"/>
    </source>
</evidence>
<evidence type="ECO:0000256" key="3">
    <source>
        <dbReference type="ARBA" id="ARBA00022605"/>
    </source>
</evidence>
<dbReference type="PANTHER" id="PTHR22854">
    <property type="entry name" value="TRYPTOPHAN BIOSYNTHESIS PROTEIN"/>
    <property type="match status" value="1"/>
</dbReference>
<proteinExistence type="inferred from homology"/>
<dbReference type="PANTHER" id="PTHR22854:SF2">
    <property type="entry name" value="INDOLE-3-GLYCEROL-PHOSPHATE SYNTHASE"/>
    <property type="match status" value="1"/>
</dbReference>
<dbReference type="EMBL" id="JASCXX010000006">
    <property type="protein sequence ID" value="MDI6448775.1"/>
    <property type="molecule type" value="Genomic_DNA"/>
</dbReference>
<comment type="pathway">
    <text evidence="2 8">Amino-acid biosynthesis; L-tryptophan biosynthesis; L-tryptophan from chorismate: step 4/5.</text>
</comment>
<dbReference type="Proteomes" id="UP001431776">
    <property type="component" value="Unassembled WGS sequence"/>
</dbReference>
<dbReference type="AlphaFoldDB" id="A0AAW6TVW1"/>
<organism evidence="10 11">
    <name type="scientific">Anaerobaca lacustris</name>
    <dbReference type="NCBI Taxonomy" id="3044600"/>
    <lineage>
        <taxon>Bacteria</taxon>
        <taxon>Pseudomonadati</taxon>
        <taxon>Planctomycetota</taxon>
        <taxon>Phycisphaerae</taxon>
        <taxon>Sedimentisphaerales</taxon>
        <taxon>Anaerobacaceae</taxon>
        <taxon>Anaerobaca</taxon>
    </lineage>
</organism>
<dbReference type="Gene3D" id="3.20.20.70">
    <property type="entry name" value="Aldolase class I"/>
    <property type="match status" value="1"/>
</dbReference>
<comment type="catalytic activity">
    <reaction evidence="1 8">
        <text>1-(2-carboxyphenylamino)-1-deoxy-D-ribulose 5-phosphate + H(+) = (1S,2R)-1-C-(indol-3-yl)glycerol 3-phosphate + CO2 + H2O</text>
        <dbReference type="Rhea" id="RHEA:23476"/>
        <dbReference type="ChEBI" id="CHEBI:15377"/>
        <dbReference type="ChEBI" id="CHEBI:15378"/>
        <dbReference type="ChEBI" id="CHEBI:16526"/>
        <dbReference type="ChEBI" id="CHEBI:58613"/>
        <dbReference type="ChEBI" id="CHEBI:58866"/>
        <dbReference type="EC" id="4.1.1.48"/>
    </reaction>
</comment>
<name>A0AAW6TVW1_9BACT</name>
<accession>A0AAW6TVW1</accession>
<keyword evidence="6 8" id="KW-0057">Aromatic amino acid biosynthesis</keyword>
<keyword evidence="7 8" id="KW-0456">Lyase</keyword>
<dbReference type="Pfam" id="PF00218">
    <property type="entry name" value="IGPS"/>
    <property type="match status" value="1"/>
</dbReference>
<evidence type="ECO:0000313" key="10">
    <source>
        <dbReference type="EMBL" id="MDI6448775.1"/>
    </source>
</evidence>
<dbReference type="NCBIfam" id="NF001377">
    <property type="entry name" value="PRK00278.2-4"/>
    <property type="match status" value="1"/>
</dbReference>
<keyword evidence="11" id="KW-1185">Reference proteome</keyword>
<dbReference type="RefSeq" id="WP_349244184.1">
    <property type="nucleotide sequence ID" value="NZ_JASCXX010000006.1"/>
</dbReference>
<evidence type="ECO:0000256" key="2">
    <source>
        <dbReference type="ARBA" id="ARBA00004696"/>
    </source>
</evidence>
<dbReference type="InterPro" id="IPR001468">
    <property type="entry name" value="Indole-3-GlycerolPSynthase_CS"/>
</dbReference>
<dbReference type="InterPro" id="IPR045186">
    <property type="entry name" value="Indole-3-glycerol_P_synth"/>
</dbReference>
<dbReference type="FunFam" id="3.20.20.70:FF:000024">
    <property type="entry name" value="Indole-3-glycerol phosphate synthase"/>
    <property type="match status" value="1"/>
</dbReference>
<gene>
    <name evidence="8 10" type="primary">trpC</name>
    <name evidence="10" type="ORF">QJ522_06935</name>
</gene>
<dbReference type="InterPro" id="IPR013798">
    <property type="entry name" value="Indole-3-glycerol_P_synth_dom"/>
</dbReference>
<dbReference type="SUPFAM" id="SSF51366">
    <property type="entry name" value="Ribulose-phoshate binding barrel"/>
    <property type="match status" value="1"/>
</dbReference>